<dbReference type="AlphaFoldDB" id="A0AAD7AW80"/>
<reference evidence="2" key="1">
    <citation type="submission" date="2023-03" db="EMBL/GenBank/DDBJ databases">
        <title>Massive genome expansion in bonnet fungi (Mycena s.s.) driven by repeated elements and novel gene families across ecological guilds.</title>
        <authorList>
            <consortium name="Lawrence Berkeley National Laboratory"/>
            <person name="Harder C.B."/>
            <person name="Miyauchi S."/>
            <person name="Viragh M."/>
            <person name="Kuo A."/>
            <person name="Thoen E."/>
            <person name="Andreopoulos B."/>
            <person name="Lu D."/>
            <person name="Skrede I."/>
            <person name="Drula E."/>
            <person name="Henrissat B."/>
            <person name="Morin E."/>
            <person name="Kohler A."/>
            <person name="Barry K."/>
            <person name="LaButti K."/>
            <person name="Morin E."/>
            <person name="Salamov A."/>
            <person name="Lipzen A."/>
            <person name="Mereny Z."/>
            <person name="Hegedus B."/>
            <person name="Baldrian P."/>
            <person name="Stursova M."/>
            <person name="Weitz H."/>
            <person name="Taylor A."/>
            <person name="Grigoriev I.V."/>
            <person name="Nagy L.G."/>
            <person name="Martin F."/>
            <person name="Kauserud H."/>
        </authorList>
    </citation>
    <scope>NUCLEOTIDE SEQUENCE</scope>
    <source>
        <strain evidence="2">CBHHK002</strain>
    </source>
</reference>
<protein>
    <submittedName>
        <fullName evidence="2">Uncharacterized protein</fullName>
    </submittedName>
</protein>
<dbReference type="Proteomes" id="UP001218218">
    <property type="component" value="Unassembled WGS sequence"/>
</dbReference>
<gene>
    <name evidence="2" type="ORF">DFH08DRAFT_796960</name>
</gene>
<evidence type="ECO:0000313" key="2">
    <source>
        <dbReference type="EMBL" id="KAJ7369166.1"/>
    </source>
</evidence>
<organism evidence="2 3">
    <name type="scientific">Mycena albidolilacea</name>
    <dbReference type="NCBI Taxonomy" id="1033008"/>
    <lineage>
        <taxon>Eukaryota</taxon>
        <taxon>Fungi</taxon>
        <taxon>Dikarya</taxon>
        <taxon>Basidiomycota</taxon>
        <taxon>Agaricomycotina</taxon>
        <taxon>Agaricomycetes</taxon>
        <taxon>Agaricomycetidae</taxon>
        <taxon>Agaricales</taxon>
        <taxon>Marasmiineae</taxon>
        <taxon>Mycenaceae</taxon>
        <taxon>Mycena</taxon>
    </lineage>
</organism>
<accession>A0AAD7AW80</accession>
<dbReference type="EMBL" id="JARIHO010000001">
    <property type="protein sequence ID" value="KAJ7369166.1"/>
    <property type="molecule type" value="Genomic_DNA"/>
</dbReference>
<name>A0AAD7AW80_9AGAR</name>
<feature type="region of interest" description="Disordered" evidence="1">
    <location>
        <begin position="169"/>
        <end position="247"/>
    </location>
</feature>
<keyword evidence="3" id="KW-1185">Reference proteome</keyword>
<comment type="caution">
    <text evidence="2">The sequence shown here is derived from an EMBL/GenBank/DDBJ whole genome shotgun (WGS) entry which is preliminary data.</text>
</comment>
<proteinExistence type="predicted"/>
<sequence length="247" mass="27909">MFTAESSFTGDFKLVPLKWAERARKSYPLESTSTAKAVNYGMYTPESMWNKCTYVISELLNECLVGSWVFAISPTAADLSTIASWISDILVDSASLVLVVLEWFQVLSAWEKTFGMPVLTRQDSEVTYSIVPAKCYWTVFAHAGASWQAKHVELVTQLREKVAIRKAAAANKQKRPEDDEDDDEVDARLHKARKRPQKNENKMQTILPTEKAKAAQQVEQPEEEEAVDICSDDSDDGYIYSDEDYSE</sequence>
<evidence type="ECO:0000313" key="3">
    <source>
        <dbReference type="Proteomes" id="UP001218218"/>
    </source>
</evidence>
<evidence type="ECO:0000256" key="1">
    <source>
        <dbReference type="SAM" id="MobiDB-lite"/>
    </source>
</evidence>
<feature type="compositionally biased region" description="Acidic residues" evidence="1">
    <location>
        <begin position="220"/>
        <end position="247"/>
    </location>
</feature>